<dbReference type="GO" id="GO:0031201">
    <property type="term" value="C:SNARE complex"/>
    <property type="evidence" value="ECO:0007669"/>
    <property type="project" value="TreeGrafter"/>
</dbReference>
<keyword evidence="3" id="KW-1133">Transmembrane helix</keyword>
<dbReference type="InterPro" id="IPR045242">
    <property type="entry name" value="Syntaxin"/>
</dbReference>
<accession>A0A1R2B025</accession>
<gene>
    <name evidence="5" type="ORF">SteCoe_31941</name>
</gene>
<dbReference type="OrthoDB" id="10255013at2759"/>
<reference evidence="5 6" key="1">
    <citation type="submission" date="2016-11" db="EMBL/GenBank/DDBJ databases">
        <title>The macronuclear genome of Stentor coeruleus: a giant cell with tiny introns.</title>
        <authorList>
            <person name="Slabodnick M."/>
            <person name="Ruby J.G."/>
            <person name="Reiff S.B."/>
            <person name="Swart E.C."/>
            <person name="Gosai S."/>
            <person name="Prabakaran S."/>
            <person name="Witkowska E."/>
            <person name="Larue G.E."/>
            <person name="Fisher S."/>
            <person name="Freeman R.M."/>
            <person name="Gunawardena J."/>
            <person name="Chu W."/>
            <person name="Stover N.A."/>
            <person name="Gregory B.D."/>
            <person name="Nowacki M."/>
            <person name="Derisi J."/>
            <person name="Roy S.W."/>
            <person name="Marshall W.F."/>
            <person name="Sood P."/>
        </authorList>
    </citation>
    <scope>NUCLEOTIDE SEQUENCE [LARGE SCALE GENOMIC DNA]</scope>
    <source>
        <strain evidence="5">WM001</strain>
    </source>
</reference>
<feature type="domain" description="T-SNARE coiled-coil homology" evidence="4">
    <location>
        <begin position="144"/>
        <end position="206"/>
    </location>
</feature>
<dbReference type="Gene3D" id="1.20.5.110">
    <property type="match status" value="1"/>
</dbReference>
<organism evidence="5 6">
    <name type="scientific">Stentor coeruleus</name>
    <dbReference type="NCBI Taxonomy" id="5963"/>
    <lineage>
        <taxon>Eukaryota</taxon>
        <taxon>Sar</taxon>
        <taxon>Alveolata</taxon>
        <taxon>Ciliophora</taxon>
        <taxon>Postciliodesmatophora</taxon>
        <taxon>Heterotrichea</taxon>
        <taxon>Heterotrichida</taxon>
        <taxon>Stentoridae</taxon>
        <taxon>Stentor</taxon>
    </lineage>
</organism>
<comment type="similarity">
    <text evidence="1">Belongs to the syntaxin family.</text>
</comment>
<dbReference type="GO" id="GO:0000149">
    <property type="term" value="F:SNARE binding"/>
    <property type="evidence" value="ECO:0007669"/>
    <property type="project" value="TreeGrafter"/>
</dbReference>
<keyword evidence="6" id="KW-1185">Reference proteome</keyword>
<name>A0A1R2B025_9CILI</name>
<dbReference type="Pfam" id="PF05739">
    <property type="entry name" value="SNARE"/>
    <property type="match status" value="1"/>
</dbReference>
<keyword evidence="3" id="KW-0812">Transmembrane</keyword>
<protein>
    <recommendedName>
        <fullName evidence="4">t-SNARE coiled-coil homology domain-containing protein</fullName>
    </recommendedName>
</protein>
<dbReference type="GO" id="GO:0005484">
    <property type="term" value="F:SNAP receptor activity"/>
    <property type="evidence" value="ECO:0007669"/>
    <property type="project" value="TreeGrafter"/>
</dbReference>
<evidence type="ECO:0000256" key="3">
    <source>
        <dbReference type="SAM" id="Phobius"/>
    </source>
</evidence>
<dbReference type="PANTHER" id="PTHR19957">
    <property type="entry name" value="SYNTAXIN"/>
    <property type="match status" value="1"/>
</dbReference>
<dbReference type="AlphaFoldDB" id="A0A1R2B025"/>
<dbReference type="GO" id="GO:0006906">
    <property type="term" value="P:vesicle fusion"/>
    <property type="evidence" value="ECO:0007669"/>
    <property type="project" value="TreeGrafter"/>
</dbReference>
<dbReference type="CDD" id="cd15840">
    <property type="entry name" value="SNARE_Qa"/>
    <property type="match status" value="1"/>
</dbReference>
<dbReference type="GO" id="GO:0012505">
    <property type="term" value="C:endomembrane system"/>
    <property type="evidence" value="ECO:0007669"/>
    <property type="project" value="TreeGrafter"/>
</dbReference>
<feature type="coiled-coil region" evidence="2">
    <location>
        <begin position="19"/>
        <end position="46"/>
    </location>
</feature>
<sequence length="240" mass="27032">MSQYSKLPGDSSKGQSKAIKDLSDALKEFEQKLKELKRLQADATSKSTKEAKKIIMEKQDDLINLGNRIRAFLKLQVSTNEKQIFNSLKKTAENLLNQYKELEKSFDSYNPYEKPKTDEEDDDIGPGFVEHEGISFKDANEISGDLLQERQENIQNLHKDFVEVNHLFKEVATLVEQQGEMLDESDKNVDTAVKETARANVELETANTYQRSAKKKALCIFIIVLCVVGALIGIVVASTA</sequence>
<evidence type="ECO:0000256" key="2">
    <source>
        <dbReference type="SAM" id="Coils"/>
    </source>
</evidence>
<feature type="transmembrane region" description="Helical" evidence="3">
    <location>
        <begin position="217"/>
        <end position="237"/>
    </location>
</feature>
<evidence type="ECO:0000259" key="4">
    <source>
        <dbReference type="PROSITE" id="PS50192"/>
    </source>
</evidence>
<dbReference type="SMART" id="SM00397">
    <property type="entry name" value="t_SNARE"/>
    <property type="match status" value="1"/>
</dbReference>
<dbReference type="EMBL" id="MPUH01001119">
    <property type="protein sequence ID" value="OMJ70143.1"/>
    <property type="molecule type" value="Genomic_DNA"/>
</dbReference>
<evidence type="ECO:0000256" key="1">
    <source>
        <dbReference type="ARBA" id="ARBA00009063"/>
    </source>
</evidence>
<proteinExistence type="inferred from homology"/>
<comment type="caution">
    <text evidence="5">The sequence shown here is derived from an EMBL/GenBank/DDBJ whole genome shotgun (WGS) entry which is preliminary data.</text>
</comment>
<evidence type="ECO:0000313" key="6">
    <source>
        <dbReference type="Proteomes" id="UP000187209"/>
    </source>
</evidence>
<dbReference type="InterPro" id="IPR010989">
    <property type="entry name" value="SNARE"/>
</dbReference>
<keyword evidence="2" id="KW-0175">Coiled coil</keyword>
<dbReference type="SUPFAM" id="SSF47661">
    <property type="entry name" value="t-snare proteins"/>
    <property type="match status" value="1"/>
</dbReference>
<dbReference type="InterPro" id="IPR000727">
    <property type="entry name" value="T_SNARE_dom"/>
</dbReference>
<dbReference type="PROSITE" id="PS50192">
    <property type="entry name" value="T_SNARE"/>
    <property type="match status" value="1"/>
</dbReference>
<dbReference type="GO" id="GO:0006886">
    <property type="term" value="P:intracellular protein transport"/>
    <property type="evidence" value="ECO:0007669"/>
    <property type="project" value="TreeGrafter"/>
</dbReference>
<dbReference type="Proteomes" id="UP000187209">
    <property type="component" value="Unassembled WGS sequence"/>
</dbReference>
<dbReference type="GO" id="GO:0048278">
    <property type="term" value="P:vesicle docking"/>
    <property type="evidence" value="ECO:0007669"/>
    <property type="project" value="TreeGrafter"/>
</dbReference>
<evidence type="ECO:0000313" key="5">
    <source>
        <dbReference type="EMBL" id="OMJ70143.1"/>
    </source>
</evidence>
<keyword evidence="3" id="KW-0472">Membrane</keyword>